<feature type="domain" description="HTH-type transcriptional repressor Sco4008 C-terminal" evidence="1">
    <location>
        <begin position="2"/>
        <end position="102"/>
    </location>
</feature>
<gene>
    <name evidence="2" type="ORF">Afe05nite_48130</name>
</gene>
<dbReference type="Gene3D" id="1.10.357.10">
    <property type="entry name" value="Tetracycline Repressor, domain 2"/>
    <property type="match status" value="1"/>
</dbReference>
<protein>
    <recommendedName>
        <fullName evidence="1">HTH-type transcriptional repressor Sco4008 C-terminal domain-containing protein</fullName>
    </recommendedName>
</protein>
<dbReference type="Pfam" id="PF17926">
    <property type="entry name" value="TetR_C_21"/>
    <property type="match status" value="1"/>
</dbReference>
<organism evidence="2 3">
    <name type="scientific">Paractinoplanes ferrugineus</name>
    <dbReference type="NCBI Taxonomy" id="113564"/>
    <lineage>
        <taxon>Bacteria</taxon>
        <taxon>Bacillati</taxon>
        <taxon>Actinomycetota</taxon>
        <taxon>Actinomycetes</taxon>
        <taxon>Micromonosporales</taxon>
        <taxon>Micromonosporaceae</taxon>
        <taxon>Paractinoplanes</taxon>
    </lineage>
</organism>
<dbReference type="EMBL" id="BOMM01000045">
    <property type="protein sequence ID" value="GIE12973.1"/>
    <property type="molecule type" value="Genomic_DNA"/>
</dbReference>
<name>A0A919J4R1_9ACTN</name>
<dbReference type="InterPro" id="IPR036271">
    <property type="entry name" value="Tet_transcr_reg_TetR-rel_C_sf"/>
</dbReference>
<comment type="caution">
    <text evidence="2">The sequence shown here is derived from an EMBL/GenBank/DDBJ whole genome shotgun (WGS) entry which is preliminary data.</text>
</comment>
<dbReference type="AlphaFoldDB" id="A0A919J4R1"/>
<dbReference type="SUPFAM" id="SSF48498">
    <property type="entry name" value="Tetracyclin repressor-like, C-terminal domain"/>
    <property type="match status" value="1"/>
</dbReference>
<reference evidence="2" key="1">
    <citation type="submission" date="2021-01" db="EMBL/GenBank/DDBJ databases">
        <title>Whole genome shotgun sequence of Actinoplanes ferrugineus NBRC 15555.</title>
        <authorList>
            <person name="Komaki H."/>
            <person name="Tamura T."/>
        </authorList>
    </citation>
    <scope>NUCLEOTIDE SEQUENCE</scope>
    <source>
        <strain evidence="2">NBRC 15555</strain>
    </source>
</reference>
<evidence type="ECO:0000313" key="2">
    <source>
        <dbReference type="EMBL" id="GIE12973.1"/>
    </source>
</evidence>
<proteinExistence type="predicted"/>
<dbReference type="InterPro" id="IPR041467">
    <property type="entry name" value="Sco4008_C"/>
</dbReference>
<accession>A0A919J4R1</accession>
<keyword evidence="3" id="KW-1185">Reference proteome</keyword>
<evidence type="ECO:0000259" key="1">
    <source>
        <dbReference type="Pfam" id="PF17926"/>
    </source>
</evidence>
<sequence length="106" mass="11809">MAVYDQHRGRPDLARLMGWIRLEQRPTGRLFENLDLGPKLEAVTRAQAAGRLRAGDPFDLVALVLSMASTWSAASGLHASSPDEPVADHDRRRALLRESVERIVRP</sequence>
<evidence type="ECO:0000313" key="3">
    <source>
        <dbReference type="Proteomes" id="UP000598174"/>
    </source>
</evidence>
<dbReference type="Proteomes" id="UP000598174">
    <property type="component" value="Unassembled WGS sequence"/>
</dbReference>